<gene>
    <name evidence="2" type="ORF">Pmani_000651</name>
</gene>
<feature type="region of interest" description="Disordered" evidence="1">
    <location>
        <begin position="553"/>
        <end position="597"/>
    </location>
</feature>
<evidence type="ECO:0000313" key="3">
    <source>
        <dbReference type="Proteomes" id="UP001292094"/>
    </source>
</evidence>
<dbReference type="AlphaFoldDB" id="A0AAE1QL79"/>
<feature type="compositionally biased region" description="Pro residues" evidence="1">
    <location>
        <begin position="249"/>
        <end position="260"/>
    </location>
</feature>
<evidence type="ECO:0000313" key="2">
    <source>
        <dbReference type="EMBL" id="KAK4328959.1"/>
    </source>
</evidence>
<feature type="compositionally biased region" description="Low complexity" evidence="1">
    <location>
        <begin position="432"/>
        <end position="450"/>
    </location>
</feature>
<evidence type="ECO:0000256" key="1">
    <source>
        <dbReference type="SAM" id="MobiDB-lite"/>
    </source>
</evidence>
<feature type="region of interest" description="Disordered" evidence="1">
    <location>
        <begin position="432"/>
        <end position="517"/>
    </location>
</feature>
<feature type="compositionally biased region" description="Basic and acidic residues" evidence="1">
    <location>
        <begin position="557"/>
        <end position="568"/>
    </location>
</feature>
<feature type="compositionally biased region" description="Low complexity" evidence="1">
    <location>
        <begin position="226"/>
        <end position="237"/>
    </location>
</feature>
<sequence>MVLLGSRGLGALRVAEGLHKNPPGPFCYVLCKLILQHNMATSVKVNLDAHPQGVILACLWHFVHQLPRPLISNDLDWVEADDNLWIGDMNGEALCTQALLNMRPRERLLLTSLLFMVKQGLDVELRACKTSLKNVDLQSRKVVWYLSKAMLWTPLRSRRLRVTRVLNQLVRHPWLMSEAVLVSVSSHPVLTACLPAHHQQQQQREGELEVMAVAGEDAGVTLVAYRSSRVPPTTTTTPPTPTSTHHHLPPTPPARPTPRPTPRRSLSRLLGRCAESEDLVEQQQQQQQHQGEEGEGEVPGGRDSPPRARLARKVRLVGFQRSHSFSVQPAGSRTLGCRSSSGSRAGREDGHEFHTLKTSREVKMERARARARSQTGWDEEGVIGLVRESQQRLANLLEERGFIPPPAGFGAPTRPSSLLAGLTCGSTSLDEAALSPAARRRAAYTARRGATPSRRNHSSQESGVAADAEDSPPESSDQGREEEEEEEEEDDEAGCDLPSSPLSPPSPFHHPFFRRQLGLPTPSSDPWARLSGFGLPCLPQVLLAHAQRQQQAAAAARGEEWSGERRQDNQGSSGAEEDGSHPPTSPGRGPYRVTSSRSVVRYCSDSNTYNTRVMPPHLSRHLPPTCHVPTSVPRAPVRSERQHRNACRWECLPL</sequence>
<feature type="compositionally biased region" description="Acidic residues" evidence="1">
    <location>
        <begin position="480"/>
        <end position="494"/>
    </location>
</feature>
<dbReference type="Proteomes" id="UP001292094">
    <property type="component" value="Unassembled WGS sequence"/>
</dbReference>
<dbReference type="EMBL" id="JAWZYT010000047">
    <property type="protein sequence ID" value="KAK4328959.1"/>
    <property type="molecule type" value="Genomic_DNA"/>
</dbReference>
<accession>A0AAE1QL79</accession>
<name>A0AAE1QL79_9EUCA</name>
<protein>
    <submittedName>
        <fullName evidence="2">Uncharacterized protein</fullName>
    </submittedName>
</protein>
<keyword evidence="3" id="KW-1185">Reference proteome</keyword>
<organism evidence="2 3">
    <name type="scientific">Petrolisthes manimaculis</name>
    <dbReference type="NCBI Taxonomy" id="1843537"/>
    <lineage>
        <taxon>Eukaryota</taxon>
        <taxon>Metazoa</taxon>
        <taxon>Ecdysozoa</taxon>
        <taxon>Arthropoda</taxon>
        <taxon>Crustacea</taxon>
        <taxon>Multicrustacea</taxon>
        <taxon>Malacostraca</taxon>
        <taxon>Eumalacostraca</taxon>
        <taxon>Eucarida</taxon>
        <taxon>Decapoda</taxon>
        <taxon>Pleocyemata</taxon>
        <taxon>Anomura</taxon>
        <taxon>Galatheoidea</taxon>
        <taxon>Porcellanidae</taxon>
        <taxon>Petrolisthes</taxon>
    </lineage>
</organism>
<feature type="region of interest" description="Disordered" evidence="1">
    <location>
        <begin position="327"/>
        <end position="351"/>
    </location>
</feature>
<reference evidence="2" key="1">
    <citation type="submission" date="2023-11" db="EMBL/GenBank/DDBJ databases">
        <title>Genome assemblies of two species of porcelain crab, Petrolisthes cinctipes and Petrolisthes manimaculis (Anomura: Porcellanidae).</title>
        <authorList>
            <person name="Angst P."/>
        </authorList>
    </citation>
    <scope>NUCLEOTIDE SEQUENCE</scope>
    <source>
        <strain evidence="2">PB745_02</strain>
        <tissue evidence="2">Gill</tissue>
    </source>
</reference>
<proteinExistence type="predicted"/>
<comment type="caution">
    <text evidence="2">The sequence shown here is derived from an EMBL/GenBank/DDBJ whole genome shotgun (WGS) entry which is preliminary data.</text>
</comment>
<feature type="region of interest" description="Disordered" evidence="1">
    <location>
        <begin position="225"/>
        <end position="307"/>
    </location>
</feature>